<dbReference type="CDD" id="cd07440">
    <property type="entry name" value="RGS"/>
    <property type="match status" value="1"/>
</dbReference>
<dbReference type="Proteomes" id="UP000820818">
    <property type="component" value="Unassembled WGS sequence"/>
</dbReference>
<keyword evidence="1" id="KW-0472">Membrane</keyword>
<name>A0AAD5PLK1_9CRUS</name>
<dbReference type="Pfam" id="PF00615">
    <property type="entry name" value="RGS"/>
    <property type="match status" value="1"/>
</dbReference>
<keyword evidence="1" id="KW-1133">Transmembrane helix</keyword>
<feature type="transmembrane region" description="Helical" evidence="1">
    <location>
        <begin position="90"/>
        <end position="111"/>
    </location>
</feature>
<evidence type="ECO:0000259" key="2">
    <source>
        <dbReference type="PROSITE" id="PS50132"/>
    </source>
</evidence>
<dbReference type="InterPro" id="IPR044926">
    <property type="entry name" value="RGS_subdomain_2"/>
</dbReference>
<dbReference type="SUPFAM" id="SSF48097">
    <property type="entry name" value="Regulator of G-protein signaling, RGS"/>
    <property type="match status" value="1"/>
</dbReference>
<dbReference type="PROSITE" id="PS50132">
    <property type="entry name" value="RGS"/>
    <property type="match status" value="1"/>
</dbReference>
<feature type="transmembrane region" description="Helical" evidence="1">
    <location>
        <begin position="7"/>
        <end position="27"/>
    </location>
</feature>
<protein>
    <submittedName>
        <fullName evidence="3">Regulator of G protein</fullName>
    </submittedName>
</protein>
<dbReference type="PANTHER" id="PTHR10845">
    <property type="entry name" value="REGULATOR OF G PROTEIN SIGNALING"/>
    <property type="match status" value="1"/>
</dbReference>
<dbReference type="Gene3D" id="1.10.167.10">
    <property type="entry name" value="Regulator of G-protein Signalling 4, domain 2"/>
    <property type="match status" value="1"/>
</dbReference>
<feature type="transmembrane region" description="Helical" evidence="1">
    <location>
        <begin position="123"/>
        <end position="142"/>
    </location>
</feature>
<dbReference type="SMART" id="SM00315">
    <property type="entry name" value="RGS"/>
    <property type="match status" value="1"/>
</dbReference>
<keyword evidence="4" id="KW-1185">Reference proteome</keyword>
<reference evidence="3" key="1">
    <citation type="submission" date="2022-05" db="EMBL/GenBank/DDBJ databases">
        <title>A multi-omics perspective on studying reproductive biology in Daphnia sinensis.</title>
        <authorList>
            <person name="Jia J."/>
        </authorList>
    </citation>
    <scope>NUCLEOTIDE SEQUENCE</scope>
    <source>
        <strain evidence="3">WSL</strain>
    </source>
</reference>
<evidence type="ECO:0000256" key="1">
    <source>
        <dbReference type="SAM" id="Phobius"/>
    </source>
</evidence>
<keyword evidence="1" id="KW-0812">Transmembrane</keyword>
<dbReference type="InterPro" id="IPR036305">
    <property type="entry name" value="RGS_sf"/>
</dbReference>
<dbReference type="AlphaFoldDB" id="A0AAD5PLK1"/>
<dbReference type="EMBL" id="WJBH02000290">
    <property type="protein sequence ID" value="KAI9549688.1"/>
    <property type="molecule type" value="Genomic_DNA"/>
</dbReference>
<evidence type="ECO:0000313" key="4">
    <source>
        <dbReference type="Proteomes" id="UP000820818"/>
    </source>
</evidence>
<dbReference type="PANTHER" id="PTHR10845:SF192">
    <property type="entry name" value="DOUBLE HIT, ISOFORM B"/>
    <property type="match status" value="1"/>
</dbReference>
<proteinExistence type="predicted"/>
<sequence length="283" mass="31930">MVSTQTLRGVFGVFWAIYTMVFLYYIYSNIEPLDGPVTECGNVYLAGQIRAYDVAVLITGVVMAISCGVFVWVIRFAHRFPDTAHIKLQLTSLAVLLAVVRIVGGSLQYALYTYGTGHNPVVALHSAIQCIFIVEFVVAVVVQHVMPLVAFRHVLFGRRVEHPVRNSALNQLLADPEQREKFRLFLAAEFAVENLHFIELVIRYRAEPSHYLACTIHGLYIIDGAPFGVNISSRVRAQCMERYFNHPVDLYDYADREIRAMLIADKVPRFLERAASHDSSGHV</sequence>
<accession>A0AAD5PLK1</accession>
<gene>
    <name evidence="3" type="ORF">GHT06_003874</name>
</gene>
<feature type="transmembrane region" description="Helical" evidence="1">
    <location>
        <begin position="54"/>
        <end position="78"/>
    </location>
</feature>
<comment type="caution">
    <text evidence="3">The sequence shown here is derived from an EMBL/GenBank/DDBJ whole genome shotgun (WGS) entry which is preliminary data.</text>
</comment>
<evidence type="ECO:0000313" key="3">
    <source>
        <dbReference type="EMBL" id="KAI9549688.1"/>
    </source>
</evidence>
<dbReference type="InterPro" id="IPR016137">
    <property type="entry name" value="RGS"/>
</dbReference>
<feature type="domain" description="RGS" evidence="2">
    <location>
        <begin position="168"/>
        <end position="272"/>
    </location>
</feature>
<organism evidence="3 4">
    <name type="scientific">Daphnia sinensis</name>
    <dbReference type="NCBI Taxonomy" id="1820382"/>
    <lineage>
        <taxon>Eukaryota</taxon>
        <taxon>Metazoa</taxon>
        <taxon>Ecdysozoa</taxon>
        <taxon>Arthropoda</taxon>
        <taxon>Crustacea</taxon>
        <taxon>Branchiopoda</taxon>
        <taxon>Diplostraca</taxon>
        <taxon>Cladocera</taxon>
        <taxon>Anomopoda</taxon>
        <taxon>Daphniidae</taxon>
        <taxon>Daphnia</taxon>
        <taxon>Daphnia similis group</taxon>
    </lineage>
</organism>